<name>A0A2S7DSW8_9XANT</name>
<evidence type="ECO:0000313" key="1">
    <source>
        <dbReference type="EMBL" id="PPU76829.1"/>
    </source>
</evidence>
<proteinExistence type="predicted"/>
<evidence type="ECO:0000313" key="2">
    <source>
        <dbReference type="Proteomes" id="UP000239561"/>
    </source>
</evidence>
<gene>
    <name evidence="1" type="ORF">XcuCFBP2542_08180</name>
</gene>
<protein>
    <submittedName>
        <fullName evidence="1">Uncharacterized protein</fullName>
    </submittedName>
</protein>
<dbReference type="AlphaFoldDB" id="A0A2S7DSW8"/>
<dbReference type="Proteomes" id="UP000239561">
    <property type="component" value="Unassembled WGS sequence"/>
</dbReference>
<dbReference type="EMBL" id="MDED01000012">
    <property type="protein sequence ID" value="PPU76829.1"/>
    <property type="molecule type" value="Genomic_DNA"/>
</dbReference>
<accession>A0A2S7DSW8</accession>
<reference evidence="1 2" key="1">
    <citation type="submission" date="2016-08" db="EMBL/GenBank/DDBJ databases">
        <authorList>
            <person name="Seilhamer J.J."/>
        </authorList>
    </citation>
    <scope>NUCLEOTIDE SEQUENCE [LARGE SCALE GENOMIC DNA]</scope>
    <source>
        <strain evidence="1 2">CFBP2542</strain>
    </source>
</reference>
<organism evidence="1 2">
    <name type="scientific">Xanthomonas cucurbitae</name>
    <dbReference type="NCBI Taxonomy" id="56453"/>
    <lineage>
        <taxon>Bacteria</taxon>
        <taxon>Pseudomonadati</taxon>
        <taxon>Pseudomonadota</taxon>
        <taxon>Gammaproteobacteria</taxon>
        <taxon>Lysobacterales</taxon>
        <taxon>Lysobacteraceae</taxon>
        <taxon>Xanthomonas</taxon>
    </lineage>
</organism>
<sequence length="94" mass="9934">MIDDLIATFGNPTIQAGRSIGVECLSFQSEMVSGDLGQATAEGMPGHSDLALQSITFFLTLRQLDRPLCQLDGIGGLGIVTRQHHAAVSVNPIL</sequence>
<comment type="caution">
    <text evidence="1">The sequence shown here is derived from an EMBL/GenBank/DDBJ whole genome shotgun (WGS) entry which is preliminary data.</text>
</comment>